<feature type="transmembrane region" description="Helical" evidence="1">
    <location>
        <begin position="12"/>
        <end position="34"/>
    </location>
</feature>
<evidence type="ECO:0000313" key="2">
    <source>
        <dbReference type="EMBL" id="CDW91245.1"/>
    </source>
</evidence>
<dbReference type="InParanoid" id="A0A078B9N2"/>
<name>A0A078B9N2_STYLE</name>
<protein>
    <submittedName>
        <fullName evidence="2">Uncharacterized protein</fullName>
    </submittedName>
</protein>
<dbReference type="AlphaFoldDB" id="A0A078B9N2"/>
<sequence>MPSFKHLSFPYLAYNIFKNCFIEFASVMLELVIAAINILNHKQYRVNQSGKQTTLSIYSIAQVRLMFYAILPVFFKLNAFHFSN</sequence>
<dbReference type="EMBL" id="CCKQ01019227">
    <property type="protein sequence ID" value="CDW91245.1"/>
    <property type="molecule type" value="Genomic_DNA"/>
</dbReference>
<feature type="transmembrane region" description="Helical" evidence="1">
    <location>
        <begin position="55"/>
        <end position="75"/>
    </location>
</feature>
<proteinExistence type="predicted"/>
<keyword evidence="1" id="KW-0472">Membrane</keyword>
<keyword evidence="1" id="KW-1133">Transmembrane helix</keyword>
<evidence type="ECO:0000256" key="1">
    <source>
        <dbReference type="SAM" id="Phobius"/>
    </source>
</evidence>
<evidence type="ECO:0000313" key="3">
    <source>
        <dbReference type="Proteomes" id="UP000039865"/>
    </source>
</evidence>
<organism evidence="2 3">
    <name type="scientific">Stylonychia lemnae</name>
    <name type="common">Ciliate</name>
    <dbReference type="NCBI Taxonomy" id="5949"/>
    <lineage>
        <taxon>Eukaryota</taxon>
        <taxon>Sar</taxon>
        <taxon>Alveolata</taxon>
        <taxon>Ciliophora</taxon>
        <taxon>Intramacronucleata</taxon>
        <taxon>Spirotrichea</taxon>
        <taxon>Stichotrichia</taxon>
        <taxon>Sporadotrichida</taxon>
        <taxon>Oxytrichidae</taxon>
        <taxon>Stylonychinae</taxon>
        <taxon>Stylonychia</taxon>
    </lineage>
</organism>
<dbReference type="Proteomes" id="UP000039865">
    <property type="component" value="Unassembled WGS sequence"/>
</dbReference>
<reference evidence="2 3" key="1">
    <citation type="submission" date="2014-06" db="EMBL/GenBank/DDBJ databases">
        <authorList>
            <person name="Swart Estienne"/>
        </authorList>
    </citation>
    <scope>NUCLEOTIDE SEQUENCE [LARGE SCALE GENOMIC DNA]</scope>
    <source>
        <strain evidence="2 3">130c</strain>
    </source>
</reference>
<keyword evidence="1" id="KW-0812">Transmembrane</keyword>
<accession>A0A078B9N2</accession>
<keyword evidence="3" id="KW-1185">Reference proteome</keyword>
<gene>
    <name evidence="2" type="primary">Contig12391.g13230</name>
    <name evidence="2" type="ORF">STYLEM_20398</name>
</gene>